<protein>
    <recommendedName>
        <fullName evidence="1">Fungal-type protein kinase domain-containing protein</fullName>
    </recommendedName>
</protein>
<evidence type="ECO:0000259" key="1">
    <source>
        <dbReference type="Pfam" id="PF17667"/>
    </source>
</evidence>
<dbReference type="SUPFAM" id="SSF56112">
    <property type="entry name" value="Protein kinase-like (PK-like)"/>
    <property type="match status" value="1"/>
</dbReference>
<dbReference type="Proteomes" id="UP000053558">
    <property type="component" value="Unassembled WGS sequence"/>
</dbReference>
<feature type="domain" description="Fungal-type protein kinase" evidence="1">
    <location>
        <begin position="100"/>
        <end position="229"/>
    </location>
</feature>
<dbReference type="InterPro" id="IPR011009">
    <property type="entry name" value="Kinase-like_dom_sf"/>
</dbReference>
<dbReference type="GeneID" id="19210932"/>
<dbReference type="InterPro" id="IPR040976">
    <property type="entry name" value="Pkinase_fungal"/>
</dbReference>
<dbReference type="KEGG" id="cput:CONPUDRAFT_85351"/>
<organism evidence="2 3">
    <name type="scientific">Coniophora puteana (strain RWD-64-598)</name>
    <name type="common">Brown rot fungus</name>
    <dbReference type="NCBI Taxonomy" id="741705"/>
    <lineage>
        <taxon>Eukaryota</taxon>
        <taxon>Fungi</taxon>
        <taxon>Dikarya</taxon>
        <taxon>Basidiomycota</taxon>
        <taxon>Agaricomycotina</taxon>
        <taxon>Agaricomycetes</taxon>
        <taxon>Agaricomycetidae</taxon>
        <taxon>Boletales</taxon>
        <taxon>Coniophorineae</taxon>
        <taxon>Coniophoraceae</taxon>
        <taxon>Coniophora</taxon>
    </lineage>
</organism>
<dbReference type="PANTHER" id="PTHR38248:SF2">
    <property type="entry name" value="FUNK1 11"/>
    <property type="match status" value="1"/>
</dbReference>
<name>A0A5M3M960_CONPW</name>
<dbReference type="OMA" id="WAGIMED"/>
<dbReference type="OrthoDB" id="2680802at2759"/>
<accession>A0A5M3M960</accession>
<proteinExistence type="predicted"/>
<comment type="caution">
    <text evidence="2">The sequence shown here is derived from an EMBL/GenBank/DDBJ whole genome shotgun (WGS) entry which is preliminary data.</text>
</comment>
<reference evidence="3" key="1">
    <citation type="journal article" date="2012" name="Science">
        <title>The Paleozoic origin of enzymatic lignin decomposition reconstructed from 31 fungal genomes.</title>
        <authorList>
            <person name="Floudas D."/>
            <person name="Binder M."/>
            <person name="Riley R."/>
            <person name="Barry K."/>
            <person name="Blanchette R.A."/>
            <person name="Henrissat B."/>
            <person name="Martinez A.T."/>
            <person name="Otillar R."/>
            <person name="Spatafora J.W."/>
            <person name="Yadav J.S."/>
            <person name="Aerts A."/>
            <person name="Benoit I."/>
            <person name="Boyd A."/>
            <person name="Carlson A."/>
            <person name="Copeland A."/>
            <person name="Coutinho P.M."/>
            <person name="de Vries R.P."/>
            <person name="Ferreira P."/>
            <person name="Findley K."/>
            <person name="Foster B."/>
            <person name="Gaskell J."/>
            <person name="Glotzer D."/>
            <person name="Gorecki P."/>
            <person name="Heitman J."/>
            <person name="Hesse C."/>
            <person name="Hori C."/>
            <person name="Igarashi K."/>
            <person name="Jurgens J.A."/>
            <person name="Kallen N."/>
            <person name="Kersten P."/>
            <person name="Kohler A."/>
            <person name="Kuees U."/>
            <person name="Kumar T.K.A."/>
            <person name="Kuo A."/>
            <person name="LaButti K."/>
            <person name="Larrondo L.F."/>
            <person name="Lindquist E."/>
            <person name="Ling A."/>
            <person name="Lombard V."/>
            <person name="Lucas S."/>
            <person name="Lundell T."/>
            <person name="Martin R."/>
            <person name="McLaughlin D.J."/>
            <person name="Morgenstern I."/>
            <person name="Morin E."/>
            <person name="Murat C."/>
            <person name="Nagy L.G."/>
            <person name="Nolan M."/>
            <person name="Ohm R.A."/>
            <person name="Patyshakuliyeva A."/>
            <person name="Rokas A."/>
            <person name="Ruiz-Duenas F.J."/>
            <person name="Sabat G."/>
            <person name="Salamov A."/>
            <person name="Samejima M."/>
            <person name="Schmutz J."/>
            <person name="Slot J.C."/>
            <person name="St John F."/>
            <person name="Stenlid J."/>
            <person name="Sun H."/>
            <person name="Sun S."/>
            <person name="Syed K."/>
            <person name="Tsang A."/>
            <person name="Wiebenga A."/>
            <person name="Young D."/>
            <person name="Pisabarro A."/>
            <person name="Eastwood D.C."/>
            <person name="Martin F."/>
            <person name="Cullen D."/>
            <person name="Grigoriev I.V."/>
            <person name="Hibbett D.S."/>
        </authorList>
    </citation>
    <scope>NUCLEOTIDE SEQUENCE [LARGE SCALE GENOMIC DNA]</scope>
    <source>
        <strain evidence="3">RWD-64-598 SS2</strain>
    </source>
</reference>
<dbReference type="PANTHER" id="PTHR38248">
    <property type="entry name" value="FUNK1 6"/>
    <property type="match status" value="1"/>
</dbReference>
<sequence length="374" mass="41444">MSEADLDVFHDARSSSQFSLATSLIAEGDTYRGAYRRRRRTRSSSDGSDLASPVVEPSCGTFGLSEDLSFRMAEGYSDSKLTKLRHAFGRLGRAPARPLEPVGEPLDTASGPHALLEAVVHAMLGHYTLFRAGVLHRDVSPENIHILKKKTMRTPVTDLLIARDVLECAGILSDSNSKSIDWRRTKKSHNFRLVHPTYASDLVLEYHEGTSRTPHTALDDLESFVWTLLGALLHIVTSPKYRRPIAAPGALDAERRWLDDLERTTPTFHSPRAFVISAIYFAAEQRAASGGAVRTCAAGVAALAPVLSKWAGIMEDARAWQREFFAVQKRDVVKDQEEYEDVCGGFYRRYLVVAAEHLAGMGKETWDEVEGVAM</sequence>
<dbReference type="EMBL" id="JH711588">
    <property type="protein sequence ID" value="EIW75617.1"/>
    <property type="molecule type" value="Genomic_DNA"/>
</dbReference>
<evidence type="ECO:0000313" key="3">
    <source>
        <dbReference type="Proteomes" id="UP000053558"/>
    </source>
</evidence>
<keyword evidence="3" id="KW-1185">Reference proteome</keyword>
<dbReference type="Pfam" id="PF17667">
    <property type="entry name" value="Pkinase_fungal"/>
    <property type="match status" value="1"/>
</dbReference>
<gene>
    <name evidence="2" type="ORF">CONPUDRAFT_85351</name>
</gene>
<dbReference type="RefSeq" id="XP_007774317.1">
    <property type="nucleotide sequence ID" value="XM_007776127.1"/>
</dbReference>
<evidence type="ECO:0000313" key="2">
    <source>
        <dbReference type="EMBL" id="EIW75617.1"/>
    </source>
</evidence>
<dbReference type="AlphaFoldDB" id="A0A5M3M960"/>